<dbReference type="AlphaFoldDB" id="A0A6A5TDG1"/>
<accession>A0A6A5TDG1</accession>
<dbReference type="EMBL" id="ML976001">
    <property type="protein sequence ID" value="KAF1946937.1"/>
    <property type="molecule type" value="Genomic_DNA"/>
</dbReference>
<sequence length="212" mass="23883">MIEELHLGTELLRHFGHNEQTIEDYLPSWVPRWDIQEACTFPPAVRASFLASSRFQSTPFEVMLDTEDASLGLKIKAVLLDTVLFWCRLPTPRYFAIIPSSDVELAWSLEPGFSNPVEEMCDSLDEIRPSLPNPHYHDAQSLAATFTAGVTLNRGIAPDGAETAMTRNQNLQDFCAYRRAKAMNIPKSKVVADDMTRKSAPQGDPNRYLRNL</sequence>
<evidence type="ECO:0000313" key="3">
    <source>
        <dbReference type="Proteomes" id="UP000800038"/>
    </source>
</evidence>
<gene>
    <name evidence="2" type="ORF">EJ02DRAFT_462230</name>
</gene>
<reference evidence="2" key="1">
    <citation type="journal article" date="2020" name="Stud. Mycol.">
        <title>101 Dothideomycetes genomes: a test case for predicting lifestyles and emergence of pathogens.</title>
        <authorList>
            <person name="Haridas S."/>
            <person name="Albert R."/>
            <person name="Binder M."/>
            <person name="Bloem J."/>
            <person name="Labutti K."/>
            <person name="Salamov A."/>
            <person name="Andreopoulos B."/>
            <person name="Baker S."/>
            <person name="Barry K."/>
            <person name="Bills G."/>
            <person name="Bluhm B."/>
            <person name="Cannon C."/>
            <person name="Castanera R."/>
            <person name="Culley D."/>
            <person name="Daum C."/>
            <person name="Ezra D."/>
            <person name="Gonzalez J."/>
            <person name="Henrissat B."/>
            <person name="Kuo A."/>
            <person name="Liang C."/>
            <person name="Lipzen A."/>
            <person name="Lutzoni F."/>
            <person name="Magnuson J."/>
            <person name="Mondo S."/>
            <person name="Nolan M."/>
            <person name="Ohm R."/>
            <person name="Pangilinan J."/>
            <person name="Park H.-J."/>
            <person name="Ramirez L."/>
            <person name="Alfaro M."/>
            <person name="Sun H."/>
            <person name="Tritt A."/>
            <person name="Yoshinaga Y."/>
            <person name="Zwiers L.-H."/>
            <person name="Turgeon B."/>
            <person name="Goodwin S."/>
            <person name="Spatafora J."/>
            <person name="Crous P."/>
            <person name="Grigoriev I."/>
        </authorList>
    </citation>
    <scope>NUCLEOTIDE SEQUENCE</scope>
    <source>
        <strain evidence="2">CBS 161.51</strain>
    </source>
</reference>
<organism evidence="2 3">
    <name type="scientific">Clathrospora elynae</name>
    <dbReference type="NCBI Taxonomy" id="706981"/>
    <lineage>
        <taxon>Eukaryota</taxon>
        <taxon>Fungi</taxon>
        <taxon>Dikarya</taxon>
        <taxon>Ascomycota</taxon>
        <taxon>Pezizomycotina</taxon>
        <taxon>Dothideomycetes</taxon>
        <taxon>Pleosporomycetidae</taxon>
        <taxon>Pleosporales</taxon>
        <taxon>Diademaceae</taxon>
        <taxon>Clathrospora</taxon>
    </lineage>
</organism>
<protein>
    <submittedName>
        <fullName evidence="2">Uncharacterized protein</fullName>
    </submittedName>
</protein>
<dbReference type="Proteomes" id="UP000800038">
    <property type="component" value="Unassembled WGS sequence"/>
</dbReference>
<feature type="region of interest" description="Disordered" evidence="1">
    <location>
        <begin position="192"/>
        <end position="212"/>
    </location>
</feature>
<name>A0A6A5TDG1_9PLEO</name>
<evidence type="ECO:0000256" key="1">
    <source>
        <dbReference type="SAM" id="MobiDB-lite"/>
    </source>
</evidence>
<keyword evidence="3" id="KW-1185">Reference proteome</keyword>
<evidence type="ECO:0000313" key="2">
    <source>
        <dbReference type="EMBL" id="KAF1946937.1"/>
    </source>
</evidence>
<proteinExistence type="predicted"/>